<keyword evidence="2 5" id="KW-0645">Protease</keyword>
<protein>
    <submittedName>
        <fullName evidence="10">Subtilisin-like protein</fullName>
    </submittedName>
</protein>
<organism evidence="10 11">
    <name type="scientific">Rhizoclosmatium globosum</name>
    <dbReference type="NCBI Taxonomy" id="329046"/>
    <lineage>
        <taxon>Eukaryota</taxon>
        <taxon>Fungi</taxon>
        <taxon>Fungi incertae sedis</taxon>
        <taxon>Chytridiomycota</taxon>
        <taxon>Chytridiomycota incertae sedis</taxon>
        <taxon>Chytridiomycetes</taxon>
        <taxon>Chytridiales</taxon>
        <taxon>Chytriomycetaceae</taxon>
        <taxon>Rhizoclosmatium</taxon>
    </lineage>
</organism>
<dbReference type="InterPro" id="IPR034193">
    <property type="entry name" value="PCSK9_ProteinaseK-like"/>
</dbReference>
<dbReference type="InterPro" id="IPR036852">
    <property type="entry name" value="Peptidase_S8/S53_dom_sf"/>
</dbReference>
<dbReference type="STRING" id="329046.A0A1Y2CBI9"/>
<dbReference type="SUPFAM" id="SSF52743">
    <property type="entry name" value="Subtilisin-like"/>
    <property type="match status" value="1"/>
</dbReference>
<reference evidence="10 11" key="1">
    <citation type="submission" date="2016-07" db="EMBL/GenBank/DDBJ databases">
        <title>Pervasive Adenine N6-methylation of Active Genes in Fungi.</title>
        <authorList>
            <consortium name="DOE Joint Genome Institute"/>
            <person name="Mondo S.J."/>
            <person name="Dannebaum R.O."/>
            <person name="Kuo R.C."/>
            <person name="Labutti K."/>
            <person name="Haridas S."/>
            <person name="Kuo A."/>
            <person name="Salamov A."/>
            <person name="Ahrendt S.R."/>
            <person name="Lipzen A."/>
            <person name="Sullivan W."/>
            <person name="Andreopoulos W.B."/>
            <person name="Clum A."/>
            <person name="Lindquist E."/>
            <person name="Daum C."/>
            <person name="Ramamoorthy G.K."/>
            <person name="Gryganskyi A."/>
            <person name="Culley D."/>
            <person name="Magnuson J.K."/>
            <person name="James T.Y."/>
            <person name="O'Malley M.A."/>
            <person name="Stajich J.E."/>
            <person name="Spatafora J.W."/>
            <person name="Visel A."/>
            <person name="Grigoriev I.V."/>
        </authorList>
    </citation>
    <scope>NUCLEOTIDE SEQUENCE [LARGE SCALE GENOMIC DNA]</scope>
    <source>
        <strain evidence="10 11">JEL800</strain>
    </source>
</reference>
<dbReference type="PROSITE" id="PS51892">
    <property type="entry name" value="SUBTILASE"/>
    <property type="match status" value="1"/>
</dbReference>
<evidence type="ECO:0000313" key="11">
    <source>
        <dbReference type="Proteomes" id="UP000193642"/>
    </source>
</evidence>
<feature type="active site" description="Charge relay system" evidence="5">
    <location>
        <position position="78"/>
    </location>
</feature>
<sequence length="366" mass="38168">MDGFKGYMAKLPAIVAKSLQRLPEVAFVEQDQIVTLLETQTNPPSWGLKRITSRELPLPANYNYPDTAGENVDAYIIDTGVLITHKEFQGRAKVGKSFSDDNNDRDGNGHGTHVAGTVGGQTFGVAKKVNIIAVKVLNGQGSGTNSDVIAGIEWVGTNAPKTGRKSVANMSLGGGASAALDAAVRAVINNGVAMAVAAGNSAGDACKLSPARVKEALTVAASDKYDKLASFSERGKCVDIIAPGVDITSSWNNGKDNTISGTSMASPHACGVLALAYGQRDFASVKEANDYVVAIGSRKAVSGVPKGTPNILLYNDVTIDAPEPNPEDPDEPEDPDPEEPGDNVCPFPKCLIDPSCTACCFEGVDC</sequence>
<dbReference type="InterPro" id="IPR015500">
    <property type="entry name" value="Peptidase_S8_subtilisin-rel"/>
</dbReference>
<comment type="caution">
    <text evidence="10">The sequence shown here is derived from an EMBL/GenBank/DDBJ whole genome shotgun (WGS) entry which is preliminary data.</text>
</comment>
<dbReference type="GO" id="GO:0004252">
    <property type="term" value="F:serine-type endopeptidase activity"/>
    <property type="evidence" value="ECO:0007669"/>
    <property type="project" value="UniProtKB-UniRule"/>
</dbReference>
<dbReference type="InterPro" id="IPR023827">
    <property type="entry name" value="Peptidase_S8_Asp-AS"/>
</dbReference>
<dbReference type="PROSITE" id="PS00138">
    <property type="entry name" value="SUBTILASE_SER"/>
    <property type="match status" value="1"/>
</dbReference>
<dbReference type="Gene3D" id="3.40.50.200">
    <property type="entry name" value="Peptidase S8/S53 domain"/>
    <property type="match status" value="1"/>
</dbReference>
<dbReference type="Pfam" id="PF00082">
    <property type="entry name" value="Peptidase_S8"/>
    <property type="match status" value="1"/>
</dbReference>
<proteinExistence type="inferred from homology"/>
<evidence type="ECO:0000256" key="4">
    <source>
        <dbReference type="ARBA" id="ARBA00022825"/>
    </source>
</evidence>
<dbReference type="PROSITE" id="PS00137">
    <property type="entry name" value="SUBTILASE_HIS"/>
    <property type="match status" value="1"/>
</dbReference>
<feature type="active site" description="Charge relay system" evidence="5">
    <location>
        <position position="110"/>
    </location>
</feature>
<feature type="domain" description="Inhibitor I9" evidence="9">
    <location>
        <begin position="3"/>
        <end position="36"/>
    </location>
</feature>
<keyword evidence="11" id="KW-1185">Reference proteome</keyword>
<dbReference type="Proteomes" id="UP000193642">
    <property type="component" value="Unassembled WGS sequence"/>
</dbReference>
<dbReference type="GO" id="GO:0005615">
    <property type="term" value="C:extracellular space"/>
    <property type="evidence" value="ECO:0007669"/>
    <property type="project" value="TreeGrafter"/>
</dbReference>
<keyword evidence="4 5" id="KW-0720">Serine protease</keyword>
<dbReference type="OrthoDB" id="206201at2759"/>
<feature type="region of interest" description="Disordered" evidence="7">
    <location>
        <begin position="318"/>
        <end position="344"/>
    </location>
</feature>
<evidence type="ECO:0000256" key="6">
    <source>
        <dbReference type="RuleBase" id="RU003355"/>
    </source>
</evidence>
<dbReference type="EMBL" id="MCGO01000024">
    <property type="protein sequence ID" value="ORY43695.1"/>
    <property type="molecule type" value="Genomic_DNA"/>
</dbReference>
<dbReference type="Pfam" id="PF05922">
    <property type="entry name" value="Inhibitor_I9"/>
    <property type="match status" value="1"/>
</dbReference>
<dbReference type="PRINTS" id="PR00723">
    <property type="entry name" value="SUBTILISIN"/>
</dbReference>
<evidence type="ECO:0000256" key="5">
    <source>
        <dbReference type="PROSITE-ProRule" id="PRU01240"/>
    </source>
</evidence>
<feature type="compositionally biased region" description="Acidic residues" evidence="7">
    <location>
        <begin position="325"/>
        <end position="341"/>
    </location>
</feature>
<evidence type="ECO:0000256" key="1">
    <source>
        <dbReference type="ARBA" id="ARBA00011073"/>
    </source>
</evidence>
<dbReference type="InterPro" id="IPR022398">
    <property type="entry name" value="Peptidase_S8_His-AS"/>
</dbReference>
<dbReference type="InterPro" id="IPR050131">
    <property type="entry name" value="Peptidase_S8_subtilisin-like"/>
</dbReference>
<dbReference type="SUPFAM" id="SSF54897">
    <property type="entry name" value="Protease propeptides/inhibitors"/>
    <property type="match status" value="1"/>
</dbReference>
<dbReference type="InterPro" id="IPR010259">
    <property type="entry name" value="S8pro/Inhibitor_I9"/>
</dbReference>
<evidence type="ECO:0000259" key="9">
    <source>
        <dbReference type="Pfam" id="PF05922"/>
    </source>
</evidence>
<dbReference type="InterPro" id="IPR023828">
    <property type="entry name" value="Peptidase_S8_Ser-AS"/>
</dbReference>
<keyword evidence="3 5" id="KW-0378">Hydrolase</keyword>
<dbReference type="PANTHER" id="PTHR43806:SF11">
    <property type="entry name" value="CEREVISIN-RELATED"/>
    <property type="match status" value="1"/>
</dbReference>
<evidence type="ECO:0000256" key="2">
    <source>
        <dbReference type="ARBA" id="ARBA00022670"/>
    </source>
</evidence>
<gene>
    <name evidence="10" type="ORF">BCR33DRAFT_660004</name>
</gene>
<evidence type="ECO:0000256" key="3">
    <source>
        <dbReference type="ARBA" id="ARBA00022801"/>
    </source>
</evidence>
<evidence type="ECO:0000313" key="10">
    <source>
        <dbReference type="EMBL" id="ORY43695.1"/>
    </source>
</evidence>
<evidence type="ECO:0000259" key="8">
    <source>
        <dbReference type="Pfam" id="PF00082"/>
    </source>
</evidence>
<evidence type="ECO:0000256" key="7">
    <source>
        <dbReference type="SAM" id="MobiDB-lite"/>
    </source>
</evidence>
<feature type="active site" description="Charge relay system" evidence="5">
    <location>
        <position position="263"/>
    </location>
</feature>
<dbReference type="InterPro" id="IPR000209">
    <property type="entry name" value="Peptidase_S8/S53_dom"/>
</dbReference>
<dbReference type="PANTHER" id="PTHR43806">
    <property type="entry name" value="PEPTIDASE S8"/>
    <property type="match status" value="1"/>
</dbReference>
<dbReference type="CDD" id="cd04077">
    <property type="entry name" value="Peptidases_S8_PCSK9_ProteinaseK_like"/>
    <property type="match status" value="1"/>
</dbReference>
<dbReference type="FunFam" id="3.40.50.200:FF:000014">
    <property type="entry name" value="Proteinase K"/>
    <property type="match status" value="1"/>
</dbReference>
<dbReference type="GO" id="GO:0006508">
    <property type="term" value="P:proteolysis"/>
    <property type="evidence" value="ECO:0007669"/>
    <property type="project" value="UniProtKB-KW"/>
</dbReference>
<dbReference type="AlphaFoldDB" id="A0A1Y2CBI9"/>
<feature type="domain" description="Peptidase S8/S53" evidence="8">
    <location>
        <begin position="76"/>
        <end position="289"/>
    </location>
</feature>
<dbReference type="PROSITE" id="PS00136">
    <property type="entry name" value="SUBTILASE_ASP"/>
    <property type="match status" value="1"/>
</dbReference>
<name>A0A1Y2CBI9_9FUNG</name>
<accession>A0A1Y2CBI9</accession>
<comment type="similarity">
    <text evidence="1 5 6">Belongs to the peptidase S8 family.</text>
</comment>